<feature type="transmembrane region" description="Helical" evidence="10">
    <location>
        <begin position="252"/>
        <end position="274"/>
    </location>
</feature>
<evidence type="ECO:0000256" key="10">
    <source>
        <dbReference type="SAM" id="Phobius"/>
    </source>
</evidence>
<feature type="transmembrane region" description="Helical" evidence="10">
    <location>
        <begin position="210"/>
        <end position="232"/>
    </location>
</feature>
<accession>A0A8C4W5G9</accession>
<dbReference type="Proteomes" id="UP000694390">
    <property type="component" value="Chromosome 22"/>
</dbReference>
<dbReference type="InterPro" id="IPR017452">
    <property type="entry name" value="GPCR_Rhodpsn_7TM"/>
</dbReference>
<proteinExistence type="predicted"/>
<feature type="transmembrane region" description="Helical" evidence="10">
    <location>
        <begin position="294"/>
        <end position="316"/>
    </location>
</feature>
<dbReference type="Ensembl" id="ENSGEVT00005011662.1">
    <property type="protein sequence ID" value="ENSGEVP00005011135.1"/>
    <property type="gene ID" value="ENSGEVG00005007845.1"/>
</dbReference>
<evidence type="ECO:0000256" key="1">
    <source>
        <dbReference type="ARBA" id="ARBA00004141"/>
    </source>
</evidence>
<protein>
    <recommendedName>
        <fullName evidence="11">G-protein coupled receptors family 1 profile domain-containing protein</fullName>
    </recommendedName>
</protein>
<keyword evidence="13" id="KW-1185">Reference proteome</keyword>
<keyword evidence="4" id="KW-0297">G-protein coupled receptor</keyword>
<dbReference type="GO" id="GO:0019722">
    <property type="term" value="P:calcium-mediated signaling"/>
    <property type="evidence" value="ECO:0007669"/>
    <property type="project" value="TreeGrafter"/>
</dbReference>
<dbReference type="PROSITE" id="PS50262">
    <property type="entry name" value="G_PROTEIN_RECEP_F1_2"/>
    <property type="match status" value="1"/>
</dbReference>
<keyword evidence="3 10" id="KW-1133">Transmembrane helix</keyword>
<evidence type="ECO:0000259" key="11">
    <source>
        <dbReference type="PROSITE" id="PS50262"/>
    </source>
</evidence>
<evidence type="ECO:0000313" key="12">
    <source>
        <dbReference type="Ensembl" id="ENSGEVP00005011135.1"/>
    </source>
</evidence>
<dbReference type="InterPro" id="IPR000276">
    <property type="entry name" value="GPCR_Rhodpsn"/>
</dbReference>
<evidence type="ECO:0000256" key="8">
    <source>
        <dbReference type="ARBA" id="ARBA00023180"/>
    </source>
</evidence>
<dbReference type="GO" id="GO:0019957">
    <property type="term" value="F:C-C chemokine binding"/>
    <property type="evidence" value="ECO:0007669"/>
    <property type="project" value="TreeGrafter"/>
</dbReference>
<reference evidence="12" key="1">
    <citation type="submission" date="2019-06" db="EMBL/GenBank/DDBJ databases">
        <title>G10K-VGP Goodes thornscrub tortoise genome, primary haplotype.</title>
        <authorList>
            <person name="Murphy B."/>
            <person name="Edwards T."/>
            <person name="Rhie A."/>
            <person name="Koren S."/>
            <person name="Phillippy A."/>
            <person name="Fedrigo O."/>
            <person name="Haase B."/>
            <person name="Mountcastle J."/>
            <person name="Lewin H."/>
            <person name="Damas J."/>
            <person name="Howe K."/>
            <person name="Formenti G."/>
            <person name="Myers G."/>
            <person name="Durbin R."/>
            <person name="Jarvis E.D."/>
        </authorList>
    </citation>
    <scope>NUCLEOTIDE SEQUENCE [LARGE SCALE GENOMIC DNA]</scope>
</reference>
<evidence type="ECO:0000256" key="3">
    <source>
        <dbReference type="ARBA" id="ARBA00022989"/>
    </source>
</evidence>
<evidence type="ECO:0000256" key="7">
    <source>
        <dbReference type="ARBA" id="ARBA00023170"/>
    </source>
</evidence>
<dbReference type="GO" id="GO:0060326">
    <property type="term" value="P:cell chemotaxis"/>
    <property type="evidence" value="ECO:0007669"/>
    <property type="project" value="TreeGrafter"/>
</dbReference>
<dbReference type="GeneTree" id="ENSGT01130000278308"/>
<dbReference type="InterPro" id="IPR050119">
    <property type="entry name" value="CCR1-9-like"/>
</dbReference>
<dbReference type="PRINTS" id="PR00241">
    <property type="entry name" value="ANGIOTENSINR"/>
</dbReference>
<organism evidence="12 13">
    <name type="scientific">Gopherus evgoodei</name>
    <name type="common">Goodes thornscrub tortoise</name>
    <dbReference type="NCBI Taxonomy" id="1825980"/>
    <lineage>
        <taxon>Eukaryota</taxon>
        <taxon>Metazoa</taxon>
        <taxon>Chordata</taxon>
        <taxon>Craniata</taxon>
        <taxon>Vertebrata</taxon>
        <taxon>Euteleostomi</taxon>
        <taxon>Archelosauria</taxon>
        <taxon>Testudinata</taxon>
        <taxon>Testudines</taxon>
        <taxon>Cryptodira</taxon>
        <taxon>Durocryptodira</taxon>
        <taxon>Testudinoidea</taxon>
        <taxon>Testudinidae</taxon>
        <taxon>Gopherus</taxon>
    </lineage>
</organism>
<feature type="domain" description="G-protein coupled receptors family 1 profile" evidence="11">
    <location>
        <begin position="50"/>
        <end position="313"/>
    </location>
</feature>
<evidence type="ECO:0000256" key="4">
    <source>
        <dbReference type="ARBA" id="ARBA00023040"/>
    </source>
</evidence>
<feature type="transmembrane region" description="Helical" evidence="10">
    <location>
        <begin position="152"/>
        <end position="174"/>
    </location>
</feature>
<evidence type="ECO:0000313" key="13">
    <source>
        <dbReference type="Proteomes" id="UP000694390"/>
    </source>
</evidence>
<evidence type="ECO:0000256" key="9">
    <source>
        <dbReference type="ARBA" id="ARBA00023224"/>
    </source>
</evidence>
<keyword evidence="6" id="KW-1015">Disulfide bond</keyword>
<dbReference type="PANTHER" id="PTHR10489">
    <property type="entry name" value="CELL ADHESION MOLECULE"/>
    <property type="match status" value="1"/>
</dbReference>
<keyword evidence="2 10" id="KW-0812">Transmembrane</keyword>
<dbReference type="InterPro" id="IPR000248">
    <property type="entry name" value="ATII_rcpt"/>
</dbReference>
<dbReference type="PANTHER" id="PTHR10489:SF937">
    <property type="entry name" value="RELAXIN-3 RECEPTOR 1"/>
    <property type="match status" value="1"/>
</dbReference>
<feature type="transmembrane region" description="Helical" evidence="10">
    <location>
        <begin position="110"/>
        <end position="131"/>
    </location>
</feature>
<keyword evidence="7" id="KW-0675">Receptor</keyword>
<dbReference type="PRINTS" id="PR00237">
    <property type="entry name" value="GPCRRHODOPSN"/>
</dbReference>
<dbReference type="GO" id="GO:0006955">
    <property type="term" value="P:immune response"/>
    <property type="evidence" value="ECO:0007669"/>
    <property type="project" value="TreeGrafter"/>
</dbReference>
<dbReference type="Pfam" id="PF00001">
    <property type="entry name" value="7tm_1"/>
    <property type="match status" value="1"/>
</dbReference>
<reference evidence="12" key="3">
    <citation type="submission" date="2025-09" db="UniProtKB">
        <authorList>
            <consortium name="Ensembl"/>
        </authorList>
    </citation>
    <scope>IDENTIFICATION</scope>
</reference>
<dbReference type="AlphaFoldDB" id="A0A8C4W5G9"/>
<evidence type="ECO:0000256" key="6">
    <source>
        <dbReference type="ARBA" id="ARBA00023157"/>
    </source>
</evidence>
<feature type="transmembrane region" description="Helical" evidence="10">
    <location>
        <begin position="70"/>
        <end position="90"/>
    </location>
</feature>
<dbReference type="GO" id="GO:0016493">
    <property type="term" value="F:C-C chemokine receptor activity"/>
    <property type="evidence" value="ECO:0007669"/>
    <property type="project" value="TreeGrafter"/>
</dbReference>
<evidence type="ECO:0000256" key="2">
    <source>
        <dbReference type="ARBA" id="ARBA00022692"/>
    </source>
</evidence>
<dbReference type="GO" id="GO:0007204">
    <property type="term" value="P:positive regulation of cytosolic calcium ion concentration"/>
    <property type="evidence" value="ECO:0007669"/>
    <property type="project" value="TreeGrafter"/>
</dbReference>
<name>A0A8C4W5G9_9SAUR</name>
<keyword evidence="5 10" id="KW-0472">Membrane</keyword>
<dbReference type="GO" id="GO:0009897">
    <property type="term" value="C:external side of plasma membrane"/>
    <property type="evidence" value="ECO:0007669"/>
    <property type="project" value="TreeGrafter"/>
</dbReference>
<keyword evidence="8" id="KW-0325">Glycoprotein</keyword>
<sequence length="388" mass="43091">SGDTSSSPALPQLSFVSLGASPNPPVPPTQATRIAIAIVYSAVCTLGVLGNLLVFFLLGSRHRRRMSSATFFVLNLAVTDLQFVLTLPFWAVDTALDFRWPFGKLMCKLISSVSAMNMYASVFFLTAMSVARYCSVVSSLKANRGCSSYRCLAKVASAIIWFFAALATLPHAIFSTTHRVSGDELCLVKFPELKDLDPQFLLGLYQTQKVLLGFVIPLAIISACYILLLRFLSRMRMSSSNPKTRSRVTKSITIVVLSFFICWLPNQALTAWGIFIKFNLVPFTKAFYNTQAYIFPVTVCLAHTNSCLNPILYCLVRREFREAKAHPRQAHLCAMGENVSCFVYVRCLAQRGCNLNGGHEVLSGYIWGSSVCSFSSLHWSLWGPLEYK</sequence>
<dbReference type="SUPFAM" id="SSF81321">
    <property type="entry name" value="Family A G protein-coupled receptor-like"/>
    <property type="match status" value="1"/>
</dbReference>
<dbReference type="Gene3D" id="1.20.1070.10">
    <property type="entry name" value="Rhodopsin 7-helix transmembrane proteins"/>
    <property type="match status" value="1"/>
</dbReference>
<comment type="subcellular location">
    <subcellularLocation>
        <location evidence="1">Membrane</location>
        <topology evidence="1">Multi-pass membrane protein</topology>
    </subcellularLocation>
</comment>
<keyword evidence="9" id="KW-0807">Transducer</keyword>
<feature type="transmembrane region" description="Helical" evidence="10">
    <location>
        <begin position="34"/>
        <end position="58"/>
    </location>
</feature>
<dbReference type="OrthoDB" id="9936726at2759"/>
<evidence type="ECO:0000256" key="5">
    <source>
        <dbReference type="ARBA" id="ARBA00023136"/>
    </source>
</evidence>
<reference evidence="12" key="2">
    <citation type="submission" date="2025-08" db="UniProtKB">
        <authorList>
            <consortium name="Ensembl"/>
        </authorList>
    </citation>
    <scope>IDENTIFICATION</scope>
</reference>